<name>A0A7C8I8R0_9PLEO</name>
<dbReference type="PANTHER" id="PTHR43700">
    <property type="entry name" value="PHOSPHORIBOSYLAMINOIMIDAZOLE-SUCCINOCARBOXAMIDE SYNTHASE"/>
    <property type="match status" value="1"/>
</dbReference>
<evidence type="ECO:0000256" key="8">
    <source>
        <dbReference type="ARBA" id="ARBA00022840"/>
    </source>
</evidence>
<sequence>MASTTLVNIDLQHKLPKVASGKVRDLFAVDGTTLLFVASDRISAYDVVMANDIPGKGALLTAMSVYWFQYLQTKIPGLKTHYLNSSLPSGIETSLTQSAVEFLQPRSMQVKRLSVLPIESIVRGYITGSAWTEYKKSGTMHGISLPVGLVEGQKLSEPMWTPSTKAAAGAKDENIGPDEARALIGDVAHEIERLSLQVYSVAAKRAEEVGIILADTKLEFGIDKENGNEVVLLDEVLTPDSSRFWLKESWEMHLGKAQPSFDKQYLRDWLVSKGLKGKEGVVVPDDVVEKTAAKYQEAYERITGI</sequence>
<proteinExistence type="inferred from homology"/>
<evidence type="ECO:0000256" key="9">
    <source>
        <dbReference type="ARBA" id="ARBA00030409"/>
    </source>
</evidence>
<dbReference type="HAMAP" id="MF_00137">
    <property type="entry name" value="SAICAR_synth"/>
    <property type="match status" value="1"/>
</dbReference>
<dbReference type="InterPro" id="IPR001636">
    <property type="entry name" value="SAICAR_synth"/>
</dbReference>
<dbReference type="EMBL" id="JAADJZ010000024">
    <property type="protein sequence ID" value="KAF2867187.1"/>
    <property type="molecule type" value="Genomic_DNA"/>
</dbReference>
<keyword evidence="8" id="KW-0067">ATP-binding</keyword>
<dbReference type="GO" id="GO:0005524">
    <property type="term" value="F:ATP binding"/>
    <property type="evidence" value="ECO:0007669"/>
    <property type="project" value="UniProtKB-KW"/>
</dbReference>
<dbReference type="PROSITE" id="PS01057">
    <property type="entry name" value="SAICAR_SYNTHETASE_1"/>
    <property type="match status" value="1"/>
</dbReference>
<dbReference type="FunFam" id="3.30.470.20:FF:000015">
    <property type="entry name" value="Phosphoribosylaminoimidazole-succinocarboxamide synthase"/>
    <property type="match status" value="1"/>
</dbReference>
<dbReference type="NCBIfam" id="TIGR00081">
    <property type="entry name" value="purC"/>
    <property type="match status" value="1"/>
</dbReference>
<dbReference type="AlphaFoldDB" id="A0A7C8I8R0"/>
<organism evidence="11 12">
    <name type="scientific">Massariosphaeria phaeospora</name>
    <dbReference type="NCBI Taxonomy" id="100035"/>
    <lineage>
        <taxon>Eukaryota</taxon>
        <taxon>Fungi</taxon>
        <taxon>Dikarya</taxon>
        <taxon>Ascomycota</taxon>
        <taxon>Pezizomycotina</taxon>
        <taxon>Dothideomycetes</taxon>
        <taxon>Pleosporomycetidae</taxon>
        <taxon>Pleosporales</taxon>
        <taxon>Pleosporales incertae sedis</taxon>
        <taxon>Massariosphaeria</taxon>
    </lineage>
</organism>
<evidence type="ECO:0000256" key="4">
    <source>
        <dbReference type="ARBA" id="ARBA00016460"/>
    </source>
</evidence>
<keyword evidence="6" id="KW-0547">Nucleotide-binding</keyword>
<dbReference type="Gene3D" id="3.30.470.20">
    <property type="entry name" value="ATP-grasp fold, B domain"/>
    <property type="match status" value="1"/>
</dbReference>
<dbReference type="PROSITE" id="PS01058">
    <property type="entry name" value="SAICAR_SYNTHETASE_2"/>
    <property type="match status" value="1"/>
</dbReference>
<comment type="pathway">
    <text evidence="1">Purine metabolism; IMP biosynthesis via de novo pathway; 5-amino-1-(5-phospho-D-ribosyl)imidazole-4-carboxamide from 5-amino-1-(5-phospho-D-ribosyl)imidazole-4-carboxylate: step 1/2.</text>
</comment>
<gene>
    <name evidence="11" type="ORF">BDV95DRAFT_582779</name>
</gene>
<dbReference type="Proteomes" id="UP000481861">
    <property type="component" value="Unassembled WGS sequence"/>
</dbReference>
<evidence type="ECO:0000313" key="11">
    <source>
        <dbReference type="EMBL" id="KAF2867187.1"/>
    </source>
</evidence>
<dbReference type="NCBIfam" id="NF010568">
    <property type="entry name" value="PRK13961.1"/>
    <property type="match status" value="1"/>
</dbReference>
<reference evidence="11 12" key="1">
    <citation type="submission" date="2020-01" db="EMBL/GenBank/DDBJ databases">
        <authorList>
            <consortium name="DOE Joint Genome Institute"/>
            <person name="Haridas S."/>
            <person name="Albert R."/>
            <person name="Binder M."/>
            <person name="Bloem J."/>
            <person name="Labutti K."/>
            <person name="Salamov A."/>
            <person name="Andreopoulos B."/>
            <person name="Baker S.E."/>
            <person name="Barry K."/>
            <person name="Bills G."/>
            <person name="Bluhm B.H."/>
            <person name="Cannon C."/>
            <person name="Castanera R."/>
            <person name="Culley D.E."/>
            <person name="Daum C."/>
            <person name="Ezra D."/>
            <person name="Gonzalez J.B."/>
            <person name="Henrissat B."/>
            <person name="Kuo A."/>
            <person name="Liang C."/>
            <person name="Lipzen A."/>
            <person name="Lutzoni F."/>
            <person name="Magnuson J."/>
            <person name="Mondo S."/>
            <person name="Nolan M."/>
            <person name="Ohm R."/>
            <person name="Pangilinan J."/>
            <person name="Park H.-J.H."/>
            <person name="Ramirez L."/>
            <person name="Alfaro M."/>
            <person name="Sun H."/>
            <person name="Tritt A."/>
            <person name="Yoshinaga Y."/>
            <person name="Zwiers L.-H.L."/>
            <person name="Turgeon B.G."/>
            <person name="Goodwin S.B."/>
            <person name="Spatafora J.W."/>
            <person name="Crous P.W."/>
            <person name="Grigoriev I.V."/>
        </authorList>
    </citation>
    <scope>NUCLEOTIDE SEQUENCE [LARGE SCALE GENOMIC DNA]</scope>
    <source>
        <strain evidence="11 12">CBS 611.86</strain>
    </source>
</reference>
<evidence type="ECO:0000259" key="10">
    <source>
        <dbReference type="Pfam" id="PF01259"/>
    </source>
</evidence>
<dbReference type="GO" id="GO:0006189">
    <property type="term" value="P:'de novo' IMP biosynthetic process"/>
    <property type="evidence" value="ECO:0007669"/>
    <property type="project" value="UniProtKB-UniPathway"/>
</dbReference>
<dbReference type="OrthoDB" id="9991235at2759"/>
<dbReference type="GO" id="GO:0004639">
    <property type="term" value="F:phosphoribosylaminoimidazolesuccinocarboxamide synthase activity"/>
    <property type="evidence" value="ECO:0007669"/>
    <property type="project" value="UniProtKB-EC"/>
</dbReference>
<evidence type="ECO:0000256" key="7">
    <source>
        <dbReference type="ARBA" id="ARBA00022755"/>
    </source>
</evidence>
<evidence type="ECO:0000313" key="12">
    <source>
        <dbReference type="Proteomes" id="UP000481861"/>
    </source>
</evidence>
<comment type="caution">
    <text evidence="11">The sequence shown here is derived from an EMBL/GenBank/DDBJ whole genome shotgun (WGS) entry which is preliminary data.</text>
</comment>
<evidence type="ECO:0000256" key="1">
    <source>
        <dbReference type="ARBA" id="ARBA00004672"/>
    </source>
</evidence>
<evidence type="ECO:0000256" key="3">
    <source>
        <dbReference type="ARBA" id="ARBA00012217"/>
    </source>
</evidence>
<keyword evidence="5" id="KW-0436">Ligase</keyword>
<dbReference type="GO" id="GO:0005737">
    <property type="term" value="C:cytoplasm"/>
    <property type="evidence" value="ECO:0007669"/>
    <property type="project" value="TreeGrafter"/>
</dbReference>
<dbReference type="EC" id="6.3.2.6" evidence="3"/>
<dbReference type="SUPFAM" id="SSF56104">
    <property type="entry name" value="SAICAR synthase-like"/>
    <property type="match status" value="1"/>
</dbReference>
<dbReference type="CDD" id="cd01414">
    <property type="entry name" value="SAICAR_synt_Sc"/>
    <property type="match status" value="1"/>
</dbReference>
<evidence type="ECO:0000256" key="5">
    <source>
        <dbReference type="ARBA" id="ARBA00022598"/>
    </source>
</evidence>
<dbReference type="Gene3D" id="3.30.200.20">
    <property type="entry name" value="Phosphorylase Kinase, domain 1"/>
    <property type="match status" value="1"/>
</dbReference>
<dbReference type="PANTHER" id="PTHR43700:SF1">
    <property type="entry name" value="PHOSPHORIBOSYLAMINOIMIDAZOLE-SUCCINOCARBOXAMIDE SYNTHASE"/>
    <property type="match status" value="1"/>
</dbReference>
<accession>A0A7C8I8R0</accession>
<evidence type="ECO:0000256" key="6">
    <source>
        <dbReference type="ARBA" id="ARBA00022741"/>
    </source>
</evidence>
<dbReference type="InterPro" id="IPR018236">
    <property type="entry name" value="SAICAR_synthetase_CS"/>
</dbReference>
<feature type="domain" description="SAICAR synthetase/ADE2 N-terminal" evidence="10">
    <location>
        <begin position="18"/>
        <end position="279"/>
    </location>
</feature>
<dbReference type="InterPro" id="IPR028923">
    <property type="entry name" value="SAICAR_synt/ADE2_N"/>
</dbReference>
<evidence type="ECO:0000256" key="2">
    <source>
        <dbReference type="ARBA" id="ARBA00010190"/>
    </source>
</evidence>
<comment type="similarity">
    <text evidence="2">Belongs to the SAICAR synthetase family.</text>
</comment>
<dbReference type="Pfam" id="PF01259">
    <property type="entry name" value="SAICAR_synt"/>
    <property type="match status" value="1"/>
</dbReference>
<protein>
    <recommendedName>
        <fullName evidence="4">Phosphoribosylaminoimidazole-succinocarboxamide synthase</fullName>
        <ecNumber evidence="3">6.3.2.6</ecNumber>
    </recommendedName>
    <alternativeName>
        <fullName evidence="9">SAICAR synthetase</fullName>
    </alternativeName>
</protein>
<keyword evidence="12" id="KW-1185">Reference proteome</keyword>
<dbReference type="UniPathway" id="UPA00074">
    <property type="reaction ID" value="UER00131"/>
</dbReference>
<keyword evidence="7" id="KW-0658">Purine biosynthesis</keyword>